<dbReference type="PANTHER" id="PTHR10192:SF5">
    <property type="entry name" value="GEPHYRIN"/>
    <property type="match status" value="1"/>
</dbReference>
<dbReference type="FunFam" id="3.40.980.10:FF:000004">
    <property type="entry name" value="Molybdopterin molybdenumtransferase"/>
    <property type="match status" value="1"/>
</dbReference>
<keyword evidence="8" id="KW-0501">Molybdenum cofactor biosynthesis</keyword>
<dbReference type="SMART" id="SM00852">
    <property type="entry name" value="MoCF_biosynth"/>
    <property type="match status" value="1"/>
</dbReference>
<name>A0A6J6LTW3_9ZZZZ</name>
<comment type="pathway">
    <text evidence="2">Cofactor biosynthesis; molybdopterin biosynthesis.</text>
</comment>
<evidence type="ECO:0000256" key="3">
    <source>
        <dbReference type="ARBA" id="ARBA00013269"/>
    </source>
</evidence>
<gene>
    <name evidence="11" type="ORF">UFOPK2310_00318</name>
</gene>
<accession>A0A6J6LTW3</accession>
<evidence type="ECO:0000259" key="10">
    <source>
        <dbReference type="SMART" id="SM00852"/>
    </source>
</evidence>
<dbReference type="NCBIfam" id="TIGR00177">
    <property type="entry name" value="molyb_syn"/>
    <property type="match status" value="1"/>
</dbReference>
<dbReference type="SUPFAM" id="SSF63882">
    <property type="entry name" value="MoeA N-terminal region -like"/>
    <property type="match status" value="1"/>
</dbReference>
<dbReference type="InterPro" id="IPR005110">
    <property type="entry name" value="MoeA_linker/N"/>
</dbReference>
<dbReference type="InterPro" id="IPR036135">
    <property type="entry name" value="MoeA_linker/N_sf"/>
</dbReference>
<dbReference type="Gene3D" id="2.40.340.10">
    <property type="entry name" value="MoeA, C-terminal, domain IV"/>
    <property type="match status" value="1"/>
</dbReference>
<comment type="cofactor">
    <cofactor evidence="1">
        <name>Mg(2+)</name>
        <dbReference type="ChEBI" id="CHEBI:18420"/>
    </cofactor>
</comment>
<dbReference type="EMBL" id="CAEZWW010000023">
    <property type="protein sequence ID" value="CAB4665320.1"/>
    <property type="molecule type" value="Genomic_DNA"/>
</dbReference>
<dbReference type="InterPro" id="IPR036688">
    <property type="entry name" value="MoeA_C_domain_IV_sf"/>
</dbReference>
<dbReference type="Pfam" id="PF03454">
    <property type="entry name" value="MoeA_C"/>
    <property type="match status" value="1"/>
</dbReference>
<dbReference type="GO" id="GO:0006777">
    <property type="term" value="P:Mo-molybdopterin cofactor biosynthetic process"/>
    <property type="evidence" value="ECO:0007669"/>
    <property type="project" value="UniProtKB-KW"/>
</dbReference>
<evidence type="ECO:0000256" key="1">
    <source>
        <dbReference type="ARBA" id="ARBA00001946"/>
    </source>
</evidence>
<dbReference type="Pfam" id="PF03453">
    <property type="entry name" value="MoeA_N"/>
    <property type="match status" value="1"/>
</dbReference>
<evidence type="ECO:0000256" key="2">
    <source>
        <dbReference type="ARBA" id="ARBA00005046"/>
    </source>
</evidence>
<dbReference type="InterPro" id="IPR036425">
    <property type="entry name" value="MoaB/Mog-like_dom_sf"/>
</dbReference>
<keyword evidence="7" id="KW-0460">Magnesium</keyword>
<keyword evidence="4" id="KW-0500">Molybdenum</keyword>
<feature type="domain" description="MoaB/Mog" evidence="10">
    <location>
        <begin position="179"/>
        <end position="318"/>
    </location>
</feature>
<keyword evidence="6" id="KW-0479">Metal-binding</keyword>
<dbReference type="SUPFAM" id="SSF63867">
    <property type="entry name" value="MoeA C-terminal domain-like"/>
    <property type="match status" value="1"/>
</dbReference>
<dbReference type="InterPro" id="IPR038987">
    <property type="entry name" value="MoeA-like"/>
</dbReference>
<dbReference type="CDD" id="cd00887">
    <property type="entry name" value="MoeA"/>
    <property type="match status" value="1"/>
</dbReference>
<dbReference type="PANTHER" id="PTHR10192">
    <property type="entry name" value="MOLYBDOPTERIN BIOSYNTHESIS PROTEIN"/>
    <property type="match status" value="1"/>
</dbReference>
<dbReference type="Gene3D" id="3.90.105.10">
    <property type="entry name" value="Molybdopterin biosynthesis moea protein, domain 2"/>
    <property type="match status" value="1"/>
</dbReference>
<dbReference type="Gene3D" id="3.40.980.10">
    <property type="entry name" value="MoaB/Mog-like domain"/>
    <property type="match status" value="1"/>
</dbReference>
<evidence type="ECO:0000256" key="7">
    <source>
        <dbReference type="ARBA" id="ARBA00022842"/>
    </source>
</evidence>
<proteinExistence type="predicted"/>
<evidence type="ECO:0000256" key="6">
    <source>
        <dbReference type="ARBA" id="ARBA00022723"/>
    </source>
</evidence>
<dbReference type="GO" id="GO:0061599">
    <property type="term" value="F:molybdopterin molybdotransferase activity"/>
    <property type="evidence" value="ECO:0007669"/>
    <property type="project" value="UniProtKB-EC"/>
</dbReference>
<dbReference type="GO" id="GO:0046872">
    <property type="term" value="F:metal ion binding"/>
    <property type="evidence" value="ECO:0007669"/>
    <property type="project" value="UniProtKB-KW"/>
</dbReference>
<dbReference type="Gene3D" id="2.170.190.11">
    <property type="entry name" value="Molybdopterin biosynthesis moea protein, domain 3"/>
    <property type="match status" value="1"/>
</dbReference>
<evidence type="ECO:0000256" key="4">
    <source>
        <dbReference type="ARBA" id="ARBA00022505"/>
    </source>
</evidence>
<dbReference type="InterPro" id="IPR001453">
    <property type="entry name" value="MoaB/Mog_dom"/>
</dbReference>
<dbReference type="GO" id="GO:0005829">
    <property type="term" value="C:cytosol"/>
    <property type="evidence" value="ECO:0007669"/>
    <property type="project" value="TreeGrafter"/>
</dbReference>
<dbReference type="FunFam" id="2.170.190.11:FF:000001">
    <property type="entry name" value="Molybdopterin molybdenumtransferase"/>
    <property type="match status" value="1"/>
</dbReference>
<sequence length="404" mass="42643">MLSVEEYRAQVLEGVHALAPIDMPLLDAHGCVLASEVSAPWPLPSFDNSSMDGYAVIAGDLVGASNEHPARLTVVDDVPAGFRATEVVTRGVAIRIMTGAPMPDGADSVVPVEKTDGGTDFVQINEPVSFGANVRLAGEDVLMGEVVMLPGTYLTSRQLSLLASVGKGSVLVHPKPRVVVISTGSELVEPGTELRKGLITDSNSYLLVAAAQEAGAVEFRVPPVLDDEEIFMTALEDQLHFADLIITSGGVSMGAYDTVKAVLSKLGTVTFAKVAMNPGMPQGYGHIGPNNTPIITLPGNPVSAYVSFETFVRPVIRTMQGHEDIDRPYVQAICEVELTSPPAKRQFVRAKFTGADKAKVTPVRGQGSHSVGGLSKADCFIVIPSGQSEVTAGTAVDVIDLRNW</sequence>
<protein>
    <recommendedName>
        <fullName evidence="3">molybdopterin molybdotransferase</fullName>
        <ecNumber evidence="3">2.10.1.1</ecNumber>
    </recommendedName>
</protein>
<evidence type="ECO:0000256" key="8">
    <source>
        <dbReference type="ARBA" id="ARBA00023150"/>
    </source>
</evidence>
<comment type="catalytic activity">
    <reaction evidence="9">
        <text>adenylyl-molybdopterin + molybdate = Mo-molybdopterin + AMP + H(+)</text>
        <dbReference type="Rhea" id="RHEA:35047"/>
        <dbReference type="ChEBI" id="CHEBI:15378"/>
        <dbReference type="ChEBI" id="CHEBI:36264"/>
        <dbReference type="ChEBI" id="CHEBI:62727"/>
        <dbReference type="ChEBI" id="CHEBI:71302"/>
        <dbReference type="ChEBI" id="CHEBI:456215"/>
        <dbReference type="EC" id="2.10.1.1"/>
    </reaction>
</comment>
<reference evidence="11" key="1">
    <citation type="submission" date="2020-05" db="EMBL/GenBank/DDBJ databases">
        <authorList>
            <person name="Chiriac C."/>
            <person name="Salcher M."/>
            <person name="Ghai R."/>
            <person name="Kavagutti S V."/>
        </authorList>
    </citation>
    <scope>NUCLEOTIDE SEQUENCE</scope>
</reference>
<dbReference type="Pfam" id="PF00994">
    <property type="entry name" value="MoCF_biosynth"/>
    <property type="match status" value="1"/>
</dbReference>
<dbReference type="UniPathway" id="UPA00344"/>
<dbReference type="AlphaFoldDB" id="A0A6J6LTW3"/>
<organism evidence="11">
    <name type="scientific">freshwater metagenome</name>
    <dbReference type="NCBI Taxonomy" id="449393"/>
    <lineage>
        <taxon>unclassified sequences</taxon>
        <taxon>metagenomes</taxon>
        <taxon>ecological metagenomes</taxon>
    </lineage>
</organism>
<dbReference type="NCBIfam" id="NF045515">
    <property type="entry name" value="Glp_gephyrin"/>
    <property type="match status" value="1"/>
</dbReference>
<keyword evidence="5" id="KW-0808">Transferase</keyword>
<dbReference type="InterPro" id="IPR005111">
    <property type="entry name" value="MoeA_C_domain_IV"/>
</dbReference>
<evidence type="ECO:0000313" key="11">
    <source>
        <dbReference type="EMBL" id="CAB4665320.1"/>
    </source>
</evidence>
<evidence type="ECO:0000256" key="5">
    <source>
        <dbReference type="ARBA" id="ARBA00022679"/>
    </source>
</evidence>
<dbReference type="EC" id="2.10.1.1" evidence="3"/>
<dbReference type="SUPFAM" id="SSF53218">
    <property type="entry name" value="Molybdenum cofactor biosynthesis proteins"/>
    <property type="match status" value="1"/>
</dbReference>
<evidence type="ECO:0000256" key="9">
    <source>
        <dbReference type="ARBA" id="ARBA00047317"/>
    </source>
</evidence>